<accession>A0A484I9N3</accession>
<evidence type="ECO:0000313" key="2">
    <source>
        <dbReference type="EMBL" id="VFJ12702.1"/>
    </source>
</evidence>
<dbReference type="EMBL" id="LR216287">
    <property type="protein sequence ID" value="VFJ12702.1"/>
    <property type="molecule type" value="Genomic_DNA"/>
</dbReference>
<feature type="compositionally biased region" description="Acidic residues" evidence="1">
    <location>
        <begin position="108"/>
        <end position="149"/>
    </location>
</feature>
<name>A0A484I9N3_9ARCH</name>
<keyword evidence="3" id="KW-1185">Reference proteome</keyword>
<evidence type="ECO:0000313" key="3">
    <source>
        <dbReference type="Proteomes" id="UP000294299"/>
    </source>
</evidence>
<protein>
    <submittedName>
        <fullName evidence="2">Uncharacterized protein</fullName>
    </submittedName>
</protein>
<gene>
    <name evidence="2" type="ORF">NFRAN_0381</name>
</gene>
<organism evidence="2 3">
    <name type="scientific">Candidatus Nitrosocosmicus franklandianus</name>
    <dbReference type="NCBI Taxonomy" id="1798806"/>
    <lineage>
        <taxon>Archaea</taxon>
        <taxon>Nitrososphaerota</taxon>
        <taxon>Nitrososphaeria</taxon>
        <taxon>Nitrososphaerales</taxon>
        <taxon>Nitrososphaeraceae</taxon>
        <taxon>Candidatus Nitrosocosmicus</taxon>
    </lineage>
</organism>
<evidence type="ECO:0000256" key="1">
    <source>
        <dbReference type="SAM" id="MobiDB-lite"/>
    </source>
</evidence>
<dbReference type="Proteomes" id="UP000294299">
    <property type="component" value="Chromosome NFRAN"/>
</dbReference>
<sequence length="169" mass="18933">MVFLCLFCMKAEIKKLPIPSMIFTFVTIMIGASFEHTPISYGQAVDLIPIQSGNATLDKGLPEFYDCIDDKIDESKGVGVDPYFEKEPTKHEVSTCYNEVFSANTEVESNDDTEVESNDDTEVESNDDTEVESNDDTEVESNDDTEVESNENSIHRDIERFNSLFGVMG</sequence>
<dbReference type="AlphaFoldDB" id="A0A484I9N3"/>
<proteinExistence type="predicted"/>
<reference evidence="2 3" key="1">
    <citation type="submission" date="2019-02" db="EMBL/GenBank/DDBJ databases">
        <authorList>
            <person name="Lehtovirta-Morley E L."/>
        </authorList>
    </citation>
    <scope>NUCLEOTIDE SEQUENCE [LARGE SCALE GENOMIC DNA]</scope>
    <source>
        <strain evidence="2">NFRAN1</strain>
    </source>
</reference>
<feature type="region of interest" description="Disordered" evidence="1">
    <location>
        <begin position="107"/>
        <end position="155"/>
    </location>
</feature>
<dbReference type="KEGG" id="nfn:NFRAN_0381"/>